<name>A0ABP9I9Y2_9ACTN</name>
<dbReference type="PROSITE" id="PS51186">
    <property type="entry name" value="GNAT"/>
    <property type="match status" value="1"/>
</dbReference>
<dbReference type="InterPro" id="IPR016181">
    <property type="entry name" value="Acyl_CoA_acyltransferase"/>
</dbReference>
<dbReference type="RefSeq" id="WP_345680360.1">
    <property type="nucleotide sequence ID" value="NZ_BAABHS010000045.1"/>
</dbReference>
<evidence type="ECO:0000313" key="2">
    <source>
        <dbReference type="EMBL" id="GAA4991952.1"/>
    </source>
</evidence>
<dbReference type="Pfam" id="PF13302">
    <property type="entry name" value="Acetyltransf_3"/>
    <property type="match status" value="1"/>
</dbReference>
<sequence length="223" mass="25249">MISELWPLFGLRLTTPRLELRLPREADFAGLCAAAARGIHDDGFMPFTFPWSNLPEPARTRGALQHHWRSWAAWQPEDWALHLLVVHDGTPIGSQEIAARNFAARREVSTGSWLERAHQDRGLGTEMRAAVLHLAFVALNARWAVSAAFTDNPRSLAVSRKLGYRDDGREIPDNPGTPPRMLQRLRLARLDWQAHRRVPVEIHGFETCRTMFGLGDERPRGLA</sequence>
<proteinExistence type="predicted"/>
<evidence type="ECO:0000259" key="1">
    <source>
        <dbReference type="PROSITE" id="PS51186"/>
    </source>
</evidence>
<dbReference type="InterPro" id="IPR051908">
    <property type="entry name" value="Ribosomal_N-acetyltransferase"/>
</dbReference>
<dbReference type="SUPFAM" id="SSF55729">
    <property type="entry name" value="Acyl-CoA N-acyltransferases (Nat)"/>
    <property type="match status" value="1"/>
</dbReference>
<reference evidence="3" key="1">
    <citation type="journal article" date="2019" name="Int. J. Syst. Evol. Microbiol.">
        <title>The Global Catalogue of Microorganisms (GCM) 10K type strain sequencing project: providing services to taxonomists for standard genome sequencing and annotation.</title>
        <authorList>
            <consortium name="The Broad Institute Genomics Platform"/>
            <consortium name="The Broad Institute Genome Sequencing Center for Infectious Disease"/>
            <person name="Wu L."/>
            <person name="Ma J."/>
        </authorList>
    </citation>
    <scope>NUCLEOTIDE SEQUENCE [LARGE SCALE GENOMIC DNA]</scope>
    <source>
        <strain evidence="3">JCM 17986</strain>
    </source>
</reference>
<accession>A0ABP9I9Y2</accession>
<protein>
    <submittedName>
        <fullName evidence="2">GNAT family protein</fullName>
    </submittedName>
</protein>
<comment type="caution">
    <text evidence="2">The sequence shown here is derived from an EMBL/GenBank/DDBJ whole genome shotgun (WGS) entry which is preliminary data.</text>
</comment>
<dbReference type="Gene3D" id="3.40.630.30">
    <property type="match status" value="1"/>
</dbReference>
<keyword evidence="3" id="KW-1185">Reference proteome</keyword>
<dbReference type="EMBL" id="BAABHS010000045">
    <property type="protein sequence ID" value="GAA4991952.1"/>
    <property type="molecule type" value="Genomic_DNA"/>
</dbReference>
<feature type="domain" description="N-acetyltransferase" evidence="1">
    <location>
        <begin position="18"/>
        <end position="186"/>
    </location>
</feature>
<dbReference type="Proteomes" id="UP001500466">
    <property type="component" value="Unassembled WGS sequence"/>
</dbReference>
<evidence type="ECO:0000313" key="3">
    <source>
        <dbReference type="Proteomes" id="UP001500466"/>
    </source>
</evidence>
<dbReference type="PANTHER" id="PTHR43441:SF11">
    <property type="entry name" value="RIBOSOMAL-PROTEIN-SERINE ACETYLTRANSFERASE"/>
    <property type="match status" value="1"/>
</dbReference>
<dbReference type="InterPro" id="IPR000182">
    <property type="entry name" value="GNAT_dom"/>
</dbReference>
<dbReference type="PANTHER" id="PTHR43441">
    <property type="entry name" value="RIBOSOMAL-PROTEIN-SERINE ACETYLTRANSFERASE"/>
    <property type="match status" value="1"/>
</dbReference>
<organism evidence="2 3">
    <name type="scientific">Yinghuangia aomiensis</name>
    <dbReference type="NCBI Taxonomy" id="676205"/>
    <lineage>
        <taxon>Bacteria</taxon>
        <taxon>Bacillati</taxon>
        <taxon>Actinomycetota</taxon>
        <taxon>Actinomycetes</taxon>
        <taxon>Kitasatosporales</taxon>
        <taxon>Streptomycetaceae</taxon>
        <taxon>Yinghuangia</taxon>
    </lineage>
</organism>
<gene>
    <name evidence="2" type="ORF">GCM10023205_75420</name>
</gene>